<keyword evidence="8" id="KW-0862">Zinc</keyword>
<dbReference type="SUPFAM" id="SSF57850">
    <property type="entry name" value="RING/U-box"/>
    <property type="match status" value="1"/>
</dbReference>
<feature type="region of interest" description="Disordered" evidence="9">
    <location>
        <begin position="117"/>
        <end position="141"/>
    </location>
</feature>
<dbReference type="Pfam" id="PF01485">
    <property type="entry name" value="IBR"/>
    <property type="match status" value="1"/>
</dbReference>
<sequence length="323" mass="36211">MAAERVTPPPRADETNTDDEVVALLQQLEEIDLFGGKQKGKGRADKPLGIDLAMTFFRDEVQAHIGFLNDLKLAHSIGHAVFMDGPAIAGVMQESCKPKVIDNQSYHLHIPKGLLDGKGDIDRDSDEDKGGPSKTYAERQKDAMERLSRPKLQCCICFERYESSDIIRLECGDLYCTDCLKSLFMRATKDEQLFPPRCCRQHIPLSLITKQMTTEEKDAFQRAKIEFSTSNRTYCSNTVCGRFIIPSNIFSEQAKCEYCGSSTCAMCKNPFHSDDCPEDAALQEMLKLSTSQGWQRCLSCKAMVELTVGCYHMTYDLLPLLGS</sequence>
<proteinExistence type="predicted"/>
<gene>
    <name evidence="11" type="ORF">Aory05_000684100</name>
</gene>
<dbReference type="InterPro" id="IPR013083">
    <property type="entry name" value="Znf_RING/FYVE/PHD"/>
</dbReference>
<keyword evidence="12" id="KW-1185">Reference proteome</keyword>
<dbReference type="EMBL" id="BSYB01000027">
    <property type="protein sequence ID" value="GMG48136.1"/>
    <property type="molecule type" value="Genomic_DNA"/>
</dbReference>
<accession>A0ABQ6L157</accession>
<feature type="domain" description="RING-type" evidence="10">
    <location>
        <begin position="150"/>
        <end position="323"/>
    </location>
</feature>
<evidence type="ECO:0000256" key="4">
    <source>
        <dbReference type="ARBA" id="ARBA00022723"/>
    </source>
</evidence>
<evidence type="ECO:0000256" key="9">
    <source>
        <dbReference type="SAM" id="MobiDB-lite"/>
    </source>
</evidence>
<keyword evidence="7" id="KW-0833">Ubl conjugation pathway</keyword>
<keyword evidence="4" id="KW-0479">Metal-binding</keyword>
<dbReference type="InterPro" id="IPR044066">
    <property type="entry name" value="TRIAD_supradom"/>
</dbReference>
<protein>
    <recommendedName>
        <fullName evidence="2">RBR-type E3 ubiquitin transferase</fullName>
        <ecNumber evidence="2">2.3.2.31</ecNumber>
    </recommendedName>
</protein>
<dbReference type="PANTHER" id="PTHR11685">
    <property type="entry name" value="RBR FAMILY RING FINGER AND IBR DOMAIN-CONTAINING"/>
    <property type="match status" value="1"/>
</dbReference>
<keyword evidence="6" id="KW-0863">Zinc-finger</keyword>
<dbReference type="InterPro" id="IPR002867">
    <property type="entry name" value="IBR_dom"/>
</dbReference>
<dbReference type="PROSITE" id="PS51873">
    <property type="entry name" value="TRIAD"/>
    <property type="match status" value="1"/>
</dbReference>
<dbReference type="InterPro" id="IPR031127">
    <property type="entry name" value="E3_UB_ligase_RBR"/>
</dbReference>
<keyword evidence="3" id="KW-0808">Transferase</keyword>
<comment type="catalytic activity">
    <reaction evidence="1">
        <text>[E2 ubiquitin-conjugating enzyme]-S-ubiquitinyl-L-cysteine + [acceptor protein]-L-lysine = [E2 ubiquitin-conjugating enzyme]-L-cysteine + [acceptor protein]-N(6)-ubiquitinyl-L-lysine.</text>
        <dbReference type="EC" id="2.3.2.31"/>
    </reaction>
</comment>
<reference evidence="11" key="1">
    <citation type="submission" date="2023-04" db="EMBL/GenBank/DDBJ databases">
        <title>Aspergillus oryzae var. brunneus NBRC 4377.</title>
        <authorList>
            <person name="Ichikawa N."/>
            <person name="Sato H."/>
            <person name="Tonouchi N."/>
        </authorList>
    </citation>
    <scope>NUCLEOTIDE SEQUENCE</scope>
    <source>
        <strain evidence="11">NBRC 4377</strain>
    </source>
</reference>
<evidence type="ECO:0000256" key="5">
    <source>
        <dbReference type="ARBA" id="ARBA00022737"/>
    </source>
</evidence>
<evidence type="ECO:0000256" key="2">
    <source>
        <dbReference type="ARBA" id="ARBA00012251"/>
    </source>
</evidence>
<evidence type="ECO:0000259" key="10">
    <source>
        <dbReference type="PROSITE" id="PS51873"/>
    </source>
</evidence>
<evidence type="ECO:0000256" key="6">
    <source>
        <dbReference type="ARBA" id="ARBA00022771"/>
    </source>
</evidence>
<dbReference type="Proteomes" id="UP001165189">
    <property type="component" value="Unassembled WGS sequence"/>
</dbReference>
<organism evidence="11 12">
    <name type="scientific">Aspergillus oryzae var. brunneus</name>
    <dbReference type="NCBI Taxonomy" id="332754"/>
    <lineage>
        <taxon>Eukaryota</taxon>
        <taxon>Fungi</taxon>
        <taxon>Dikarya</taxon>
        <taxon>Ascomycota</taxon>
        <taxon>Pezizomycotina</taxon>
        <taxon>Eurotiomycetes</taxon>
        <taxon>Eurotiomycetidae</taxon>
        <taxon>Eurotiales</taxon>
        <taxon>Aspergillaceae</taxon>
        <taxon>Aspergillus</taxon>
        <taxon>Aspergillus subgen. Circumdati</taxon>
    </lineage>
</organism>
<keyword evidence="5" id="KW-0677">Repeat</keyword>
<evidence type="ECO:0000256" key="8">
    <source>
        <dbReference type="ARBA" id="ARBA00022833"/>
    </source>
</evidence>
<name>A0ABQ6L157_ASPOZ</name>
<evidence type="ECO:0000313" key="11">
    <source>
        <dbReference type="EMBL" id="GMG48136.1"/>
    </source>
</evidence>
<evidence type="ECO:0000313" key="12">
    <source>
        <dbReference type="Proteomes" id="UP001165189"/>
    </source>
</evidence>
<evidence type="ECO:0000256" key="7">
    <source>
        <dbReference type="ARBA" id="ARBA00022786"/>
    </source>
</evidence>
<dbReference type="EC" id="2.3.2.31" evidence="2"/>
<comment type="caution">
    <text evidence="11">The sequence shown here is derived from an EMBL/GenBank/DDBJ whole genome shotgun (WGS) entry which is preliminary data.</text>
</comment>
<dbReference type="Gene3D" id="3.30.40.10">
    <property type="entry name" value="Zinc/RING finger domain, C3HC4 (zinc finger)"/>
    <property type="match status" value="1"/>
</dbReference>
<evidence type="ECO:0000256" key="1">
    <source>
        <dbReference type="ARBA" id="ARBA00001798"/>
    </source>
</evidence>
<dbReference type="CDD" id="cd20335">
    <property type="entry name" value="BRcat_RBR"/>
    <property type="match status" value="1"/>
</dbReference>
<evidence type="ECO:0000256" key="3">
    <source>
        <dbReference type="ARBA" id="ARBA00022679"/>
    </source>
</evidence>